<feature type="binding site" evidence="11">
    <location>
        <position position="198"/>
    </location>
    <ligand>
        <name>Ca(2+)</name>
        <dbReference type="ChEBI" id="CHEBI:29108"/>
        <label>2</label>
    </ligand>
</feature>
<evidence type="ECO:0000256" key="5">
    <source>
        <dbReference type="ARBA" id="ARBA00022729"/>
    </source>
</evidence>
<evidence type="ECO:0000256" key="14">
    <source>
        <dbReference type="RuleBase" id="RU363051"/>
    </source>
</evidence>
<dbReference type="CDD" id="cd00692">
    <property type="entry name" value="ligninase"/>
    <property type="match status" value="1"/>
</dbReference>
<dbReference type="EC" id="1.11.1.-" evidence="14"/>
<evidence type="ECO:0000259" key="15">
    <source>
        <dbReference type="PROSITE" id="PS50873"/>
    </source>
</evidence>
<dbReference type="Pfam" id="PF11895">
    <property type="entry name" value="Peroxidase_ext"/>
    <property type="match status" value="1"/>
</dbReference>
<dbReference type="PRINTS" id="PR00458">
    <property type="entry name" value="PEROXIDASE"/>
</dbReference>
<keyword evidence="7 11" id="KW-0408">Iron</keyword>
<feature type="disulfide bond" evidence="13">
    <location>
        <begin position="42"/>
        <end position="306"/>
    </location>
</feature>
<keyword evidence="2 14" id="KW-0575">Peroxidase</keyword>
<evidence type="ECO:0000256" key="13">
    <source>
        <dbReference type="PIRSR" id="PIRSR601621-4"/>
    </source>
</evidence>
<comment type="similarity">
    <text evidence="1 14">Belongs to the peroxidase family. Ligninase subfamily.</text>
</comment>
<proteinExistence type="inferred from homology"/>
<keyword evidence="5 14" id="KW-0732">Signal</keyword>
<feature type="binding site" description="axial binding residue" evidence="11">
    <location>
        <position position="197"/>
    </location>
    <ligand>
        <name>heme b</name>
        <dbReference type="ChEBI" id="CHEBI:60344"/>
    </ligand>
    <ligandPart>
        <name>Fe</name>
        <dbReference type="ChEBI" id="CHEBI:18248"/>
    </ligandPart>
</feature>
<dbReference type="GO" id="GO:0034599">
    <property type="term" value="P:cellular response to oxidative stress"/>
    <property type="evidence" value="ECO:0007669"/>
    <property type="project" value="InterPro"/>
</dbReference>
<evidence type="ECO:0000313" key="16">
    <source>
        <dbReference type="EMBL" id="TDL14925.1"/>
    </source>
</evidence>
<evidence type="ECO:0000256" key="3">
    <source>
        <dbReference type="ARBA" id="ARBA00022617"/>
    </source>
</evidence>
<feature type="binding site" evidence="11">
    <location>
        <position position="75"/>
    </location>
    <ligand>
        <name>Ca(2+)</name>
        <dbReference type="ChEBI" id="CHEBI:29108"/>
        <label>1</label>
    </ligand>
</feature>
<evidence type="ECO:0000256" key="10">
    <source>
        <dbReference type="PIRSR" id="PIRSR601621-1"/>
    </source>
</evidence>
<evidence type="ECO:0000256" key="4">
    <source>
        <dbReference type="ARBA" id="ARBA00022723"/>
    </source>
</evidence>
<dbReference type="InterPro" id="IPR001621">
    <property type="entry name" value="Ligninase"/>
</dbReference>
<dbReference type="AlphaFoldDB" id="A0A4Y7PI56"/>
<evidence type="ECO:0000256" key="6">
    <source>
        <dbReference type="ARBA" id="ARBA00023002"/>
    </source>
</evidence>
<dbReference type="PROSITE" id="PS50873">
    <property type="entry name" value="PEROXIDASE_4"/>
    <property type="match status" value="1"/>
</dbReference>
<dbReference type="InterPro" id="IPR019794">
    <property type="entry name" value="Peroxidases_AS"/>
</dbReference>
<dbReference type="GO" id="GO:0042744">
    <property type="term" value="P:hydrogen peroxide catabolic process"/>
    <property type="evidence" value="ECO:0007669"/>
    <property type="project" value="TreeGrafter"/>
</dbReference>
<evidence type="ECO:0000256" key="1">
    <source>
        <dbReference type="ARBA" id="ARBA00006089"/>
    </source>
</evidence>
<evidence type="ECO:0000256" key="7">
    <source>
        <dbReference type="ARBA" id="ARBA00023004"/>
    </source>
</evidence>
<evidence type="ECO:0000256" key="11">
    <source>
        <dbReference type="PIRSR" id="PIRSR601621-2"/>
    </source>
</evidence>
<feature type="site" description="Transition state stabilizer" evidence="12">
    <location>
        <position position="70"/>
    </location>
</feature>
<feature type="disulfide bond" evidence="13">
    <location>
        <begin position="30"/>
        <end position="43"/>
    </location>
</feature>
<dbReference type="InterPro" id="IPR024589">
    <property type="entry name" value="Ligninase_C"/>
</dbReference>
<keyword evidence="3 11" id="KW-0349">Heme</keyword>
<dbReference type="GO" id="GO:0020037">
    <property type="term" value="F:heme binding"/>
    <property type="evidence" value="ECO:0007669"/>
    <property type="project" value="UniProtKB-UniRule"/>
</dbReference>
<keyword evidence="8 13" id="KW-1015">Disulfide bond</keyword>
<dbReference type="PRINTS" id="PR00462">
    <property type="entry name" value="LIGNINASE"/>
</dbReference>
<dbReference type="PANTHER" id="PTHR31356">
    <property type="entry name" value="THYLAKOID LUMENAL 29 KDA PROTEIN, CHLOROPLASTIC-RELATED"/>
    <property type="match status" value="1"/>
</dbReference>
<feature type="binding site" evidence="11">
    <location>
        <position position="92"/>
    </location>
    <ligand>
        <name>Ca(2+)</name>
        <dbReference type="ChEBI" id="CHEBI:29108"/>
        <label>1</label>
    </ligand>
</feature>
<dbReference type="PROSITE" id="PS00436">
    <property type="entry name" value="PEROXIDASE_2"/>
    <property type="match status" value="1"/>
</dbReference>
<feature type="binding site" evidence="11">
    <location>
        <position position="222"/>
    </location>
    <ligand>
        <name>Ca(2+)</name>
        <dbReference type="ChEBI" id="CHEBI:29108"/>
        <label>2</label>
    </ligand>
</feature>
<keyword evidence="4 11" id="KW-0479">Metal-binding</keyword>
<sequence>MAIKSLLLSFVSIAVLFQTSQAAAVKRVACPHSTHTAINPACCSWYNVLDDIQENLLESECGENSHSALRIVFHDAIGFSRTKDFGGGADGSIIKFGDTELEFSANAGIDETAADLQPFADAHGKTYGDIINFAGAVGVANCPGAPRLQFLAGRPNATAPAPDGTVPDPFQTIPVILARMADAGFSPAEMIALLASHSIAAADEVDTTIPGTPFDSTADQFDTQIFIETQLRGTGFPGTGPHQGEVESPLVGEMRLQSDHNFARDDATSCIWQSFADNQPLMSQKFAAAMKKLAVLGQDVSKLIDCSEVIPIPKKTTVTPHFPAGKTHADIEQACATAVFPDFPTLPGPAQTVAPVPPQ</sequence>
<feature type="binding site" evidence="11">
    <location>
        <position position="88"/>
    </location>
    <ligand>
        <name>Ca(2+)</name>
        <dbReference type="ChEBI" id="CHEBI:29108"/>
        <label>1</label>
    </ligand>
</feature>
<dbReference type="PROSITE" id="PS00435">
    <property type="entry name" value="PEROXIDASE_1"/>
    <property type="match status" value="1"/>
</dbReference>
<reference evidence="16 17" key="1">
    <citation type="submission" date="2018-06" db="EMBL/GenBank/DDBJ databases">
        <title>A transcriptomic atlas of mushroom development highlights an independent origin of complex multicellularity.</title>
        <authorList>
            <consortium name="DOE Joint Genome Institute"/>
            <person name="Krizsan K."/>
            <person name="Almasi E."/>
            <person name="Merenyi Z."/>
            <person name="Sahu N."/>
            <person name="Viragh M."/>
            <person name="Koszo T."/>
            <person name="Mondo S."/>
            <person name="Kiss B."/>
            <person name="Balint B."/>
            <person name="Kues U."/>
            <person name="Barry K."/>
            <person name="Hegedus J.C."/>
            <person name="Henrissat B."/>
            <person name="Johnson J."/>
            <person name="Lipzen A."/>
            <person name="Ohm R."/>
            <person name="Nagy I."/>
            <person name="Pangilinan J."/>
            <person name="Yan J."/>
            <person name="Xiong Y."/>
            <person name="Grigoriev I.V."/>
            <person name="Hibbett D.S."/>
            <person name="Nagy L.G."/>
        </authorList>
    </citation>
    <scope>NUCLEOTIDE SEQUENCE [LARGE SCALE GENOMIC DNA]</scope>
    <source>
        <strain evidence="16 17">SZMC22713</strain>
    </source>
</reference>
<dbReference type="GO" id="GO:0046872">
    <property type="term" value="F:metal ion binding"/>
    <property type="evidence" value="ECO:0007669"/>
    <property type="project" value="UniProtKB-UniRule"/>
</dbReference>
<gene>
    <name evidence="16" type="ORF">BD410DRAFT_845614</name>
</gene>
<keyword evidence="11 14" id="KW-0106">Calcium</keyword>
<evidence type="ECO:0000256" key="12">
    <source>
        <dbReference type="PIRSR" id="PIRSR601621-3"/>
    </source>
</evidence>
<feature type="domain" description="Plant heme peroxidase family profile" evidence="15">
    <location>
        <begin position="67"/>
        <end position="339"/>
    </location>
</feature>
<evidence type="ECO:0000256" key="9">
    <source>
        <dbReference type="ARBA" id="ARBA00023180"/>
    </source>
</evidence>
<keyword evidence="9" id="KW-0325">Glycoprotein</keyword>
<dbReference type="GO" id="GO:0004601">
    <property type="term" value="F:peroxidase activity"/>
    <property type="evidence" value="ECO:0007669"/>
    <property type="project" value="UniProtKB-KW"/>
</dbReference>
<comment type="cofactor">
    <cofactor evidence="11 14">
        <name>Ca(2+)</name>
        <dbReference type="ChEBI" id="CHEBI:29108"/>
    </cofactor>
    <text evidence="11 14">Binds 2 calcium ions per subunit.</text>
</comment>
<dbReference type="STRING" id="50990.A0A4Y7PI56"/>
<dbReference type="GO" id="GO:0000302">
    <property type="term" value="P:response to reactive oxygen species"/>
    <property type="evidence" value="ECO:0007669"/>
    <property type="project" value="TreeGrafter"/>
</dbReference>
<comment type="cofactor">
    <cofactor evidence="11">
        <name>heme b</name>
        <dbReference type="ChEBI" id="CHEBI:60344"/>
    </cofactor>
    <text evidence="11">Binds 1 heme b (iron(II)-protoporphyrin IX) group per subunit.</text>
</comment>
<dbReference type="SUPFAM" id="SSF48113">
    <property type="entry name" value="Heme-dependent peroxidases"/>
    <property type="match status" value="1"/>
</dbReference>
<feature type="signal peptide" evidence="14">
    <location>
        <begin position="1"/>
        <end position="22"/>
    </location>
</feature>
<feature type="chain" id="PRO_5021452303" description="Peroxidase" evidence="14">
    <location>
        <begin position="23"/>
        <end position="359"/>
    </location>
</feature>
<dbReference type="InterPro" id="IPR002016">
    <property type="entry name" value="Haem_peroxidase"/>
</dbReference>
<evidence type="ECO:0000313" key="17">
    <source>
        <dbReference type="Proteomes" id="UP000294933"/>
    </source>
</evidence>
<feature type="active site" description="Proton acceptor" evidence="10">
    <location>
        <position position="74"/>
    </location>
</feature>
<organism evidence="16 17">
    <name type="scientific">Rickenella mellea</name>
    <dbReference type="NCBI Taxonomy" id="50990"/>
    <lineage>
        <taxon>Eukaryota</taxon>
        <taxon>Fungi</taxon>
        <taxon>Dikarya</taxon>
        <taxon>Basidiomycota</taxon>
        <taxon>Agaricomycotina</taxon>
        <taxon>Agaricomycetes</taxon>
        <taxon>Hymenochaetales</taxon>
        <taxon>Rickenellaceae</taxon>
        <taxon>Rickenella</taxon>
    </lineage>
</organism>
<accession>A0A4Y7PI56</accession>
<protein>
    <recommendedName>
        <fullName evidence="14">Peroxidase</fullName>
        <ecNumber evidence="14">1.11.1.-</ecNumber>
    </recommendedName>
</protein>
<dbReference type="Gene3D" id="1.10.520.10">
    <property type="match status" value="1"/>
</dbReference>
<keyword evidence="6 14" id="KW-0560">Oxidoreductase</keyword>
<dbReference type="Pfam" id="PF00141">
    <property type="entry name" value="peroxidase"/>
    <property type="match status" value="1"/>
</dbReference>
<dbReference type="Gene3D" id="1.10.420.10">
    <property type="entry name" value="Peroxidase, domain 2"/>
    <property type="match status" value="1"/>
</dbReference>
<dbReference type="InterPro" id="IPR010255">
    <property type="entry name" value="Haem_peroxidase_sf"/>
</dbReference>
<dbReference type="InterPro" id="IPR044831">
    <property type="entry name" value="Ccp1-like"/>
</dbReference>
<feature type="binding site" evidence="11">
    <location>
        <position position="215"/>
    </location>
    <ligand>
        <name>Ca(2+)</name>
        <dbReference type="ChEBI" id="CHEBI:29108"/>
        <label>2</label>
    </ligand>
</feature>
<dbReference type="OrthoDB" id="2113341at2759"/>
<feature type="disulfide bond" evidence="13">
    <location>
        <begin position="61"/>
        <end position="142"/>
    </location>
</feature>
<evidence type="ECO:0000256" key="2">
    <source>
        <dbReference type="ARBA" id="ARBA00022559"/>
    </source>
</evidence>
<dbReference type="Proteomes" id="UP000294933">
    <property type="component" value="Unassembled WGS sequence"/>
</dbReference>
<dbReference type="EMBL" id="ML170299">
    <property type="protein sequence ID" value="TDL14925.1"/>
    <property type="molecule type" value="Genomic_DNA"/>
</dbReference>
<dbReference type="VEuPathDB" id="FungiDB:BD410DRAFT_845614"/>
<name>A0A4Y7PI56_9AGAM</name>
<dbReference type="PANTHER" id="PTHR31356:SF66">
    <property type="entry name" value="CATALASE-PEROXIDASE"/>
    <property type="match status" value="1"/>
</dbReference>
<evidence type="ECO:0000256" key="8">
    <source>
        <dbReference type="ARBA" id="ARBA00023157"/>
    </source>
</evidence>
<feature type="binding site" evidence="11">
    <location>
        <position position="90"/>
    </location>
    <ligand>
        <name>Ca(2+)</name>
        <dbReference type="ChEBI" id="CHEBI:29108"/>
        <label>1</label>
    </ligand>
</feature>
<dbReference type="InterPro" id="IPR019793">
    <property type="entry name" value="Peroxidases_heam-ligand_BS"/>
</dbReference>
<feature type="binding site" evidence="11">
    <location>
        <position position="217"/>
    </location>
    <ligand>
        <name>Ca(2+)</name>
        <dbReference type="ChEBI" id="CHEBI:29108"/>
        <label>2</label>
    </ligand>
</feature>
<feature type="disulfide bond" evidence="13">
    <location>
        <begin position="270"/>
        <end position="335"/>
    </location>
</feature>
<keyword evidence="17" id="KW-1185">Reference proteome</keyword>